<proteinExistence type="predicted"/>
<keyword evidence="3" id="KW-1185">Reference proteome</keyword>
<evidence type="ECO:0000313" key="2">
    <source>
        <dbReference type="EMBL" id="MBY8823221.1"/>
    </source>
</evidence>
<organism evidence="2 3">
    <name type="scientific">Sphingomonas colocasiae</name>
    <dbReference type="NCBI Taxonomy" id="1848973"/>
    <lineage>
        <taxon>Bacteria</taxon>
        <taxon>Pseudomonadati</taxon>
        <taxon>Pseudomonadota</taxon>
        <taxon>Alphaproteobacteria</taxon>
        <taxon>Sphingomonadales</taxon>
        <taxon>Sphingomonadaceae</taxon>
        <taxon>Sphingomonas</taxon>
    </lineage>
</organism>
<name>A0ABS7PPP8_9SPHN</name>
<comment type="caution">
    <text evidence="2">The sequence shown here is derived from an EMBL/GenBank/DDBJ whole genome shotgun (WGS) entry which is preliminary data.</text>
</comment>
<evidence type="ECO:0000313" key="3">
    <source>
        <dbReference type="Proteomes" id="UP000706039"/>
    </source>
</evidence>
<gene>
    <name evidence="2" type="ORF">K7G82_13025</name>
</gene>
<dbReference type="Proteomes" id="UP000706039">
    <property type="component" value="Unassembled WGS sequence"/>
</dbReference>
<protein>
    <submittedName>
        <fullName evidence="2">Uncharacterized protein</fullName>
    </submittedName>
</protein>
<keyword evidence="1" id="KW-0175">Coiled coil</keyword>
<feature type="coiled-coil region" evidence="1">
    <location>
        <begin position="82"/>
        <end position="120"/>
    </location>
</feature>
<dbReference type="EMBL" id="JAINVV010000005">
    <property type="protein sequence ID" value="MBY8823221.1"/>
    <property type="molecule type" value="Genomic_DNA"/>
</dbReference>
<evidence type="ECO:0000256" key="1">
    <source>
        <dbReference type="SAM" id="Coils"/>
    </source>
</evidence>
<accession>A0ABS7PPP8</accession>
<dbReference type="RefSeq" id="WP_222990339.1">
    <property type="nucleotide sequence ID" value="NZ_JAINVV010000005.1"/>
</dbReference>
<reference evidence="2 3" key="1">
    <citation type="submission" date="2021-08" db="EMBL/GenBank/DDBJ databases">
        <authorList>
            <person name="Tuo L."/>
        </authorList>
    </citation>
    <scope>NUCLEOTIDE SEQUENCE [LARGE SCALE GENOMIC DNA]</scope>
    <source>
        <strain evidence="2 3">JCM 31229</strain>
    </source>
</reference>
<sequence length="436" mass="47764">MSGPKVVRIVTREELIGICQGQLARVDAAIADWIRIGRKNAVIDDADIAATRARRDALAALIAADRFADLQKQAPVEAAFLRDDLQRRLEQAAKREAQAKARQRREREAAQALLNRLRNAGAPLAPELENGLRNADPAAVSQALLLLTARETQSPDHRLAARLRDDAPAQSFQDWLKTQPASPEDPAIERIETRIAEIARTDTRVDTIDWHARLAETAEAPKARRDLILDALEVETGRALTAIRQRARAISQLRLALAEAEAAGMDMAQDAIDADTLTTEQVEERTATIEAAITTHRAERALAHRRAAVLQGLSGLGYEVTEGMSTAWATEGRLVLRSTGRPDYGVELSGGERVQMRPVAFDANGTGPDPSRDRDAEQIWCSDVTSLDRTLEQLGDDLVIEQSIPVGTIPLKRIRLDTTAAASSADIPTLRERTLR</sequence>